<evidence type="ECO:0000256" key="5">
    <source>
        <dbReference type="ARBA" id="ARBA00022692"/>
    </source>
</evidence>
<dbReference type="Gene3D" id="3.60.110.10">
    <property type="entry name" value="Carbon-nitrogen hydrolase"/>
    <property type="match status" value="1"/>
</dbReference>
<dbReference type="AlphaFoldDB" id="A0A420WCQ2"/>
<evidence type="ECO:0000256" key="8">
    <source>
        <dbReference type="ARBA" id="ARBA00023315"/>
    </source>
</evidence>
<sequence>MSLSGLPAFLDRLAARSADLSGWRRYGLAVLLGAAAALALPPFHVLPLLWVAFPVLLWQIEGCATRRQAFALGWCFGLGFFVAGLYWIANALTVDTARFWWLMPLAAVGLPALLAFFTALVVLAVHLLRLRGLALALGFALFWLIAEYLRGHILTGFPWNLLGYAWAPSGAMLQLAALTGIYGLSLVTVLAACLLAVRSRGAMVAAVALLVLVWGGGAVRLAGAPAADDPAMRVEGVVLRLVQANIPQYEKWAGLNPREHLIRHLELSARPAPGPRPTHVLWPETAVPYLLSEDIQARAVVGRVAPDGGAVLTGAVRVERPAGELPRYWNSLHAVGPGGLIQATYDKAHLVPFGEYVPLRDIFGFLPAVATSLDFQRGPGPRSIQVPGLPPVSPLICYEAIFPGAVADPDDRPGWLLNVTNDGWYGFSTGPFQHFQIARLRAIEEGLPLVRVANTGISGVVDSYGRVTARLGLEETGFLDVALPTALPPTPYARWGDAPLAGLVLLLAGLLAVRLRVGRNIRLRKTFD</sequence>
<evidence type="ECO:0000256" key="9">
    <source>
        <dbReference type="HAMAP-Rule" id="MF_01148"/>
    </source>
</evidence>
<dbReference type="RefSeq" id="WP_121221455.1">
    <property type="nucleotide sequence ID" value="NZ_RBIG01000003.1"/>
</dbReference>
<proteinExistence type="inferred from homology"/>
<dbReference type="Pfam" id="PF20154">
    <property type="entry name" value="LNT_N"/>
    <property type="match status" value="1"/>
</dbReference>
<feature type="transmembrane region" description="Helical" evidence="9">
    <location>
        <begin position="171"/>
        <end position="197"/>
    </location>
</feature>
<comment type="subcellular location">
    <subcellularLocation>
        <location evidence="1 9">Cell membrane</location>
        <topology evidence="1 9">Multi-pass membrane protein</topology>
    </subcellularLocation>
</comment>
<dbReference type="PANTHER" id="PTHR38686">
    <property type="entry name" value="APOLIPOPROTEIN N-ACYLTRANSFERASE"/>
    <property type="match status" value="1"/>
</dbReference>
<comment type="caution">
    <text evidence="11">The sequence shown here is derived from an EMBL/GenBank/DDBJ whole genome shotgun (WGS) entry which is preliminary data.</text>
</comment>
<keyword evidence="3 9" id="KW-1003">Cell membrane</keyword>
<evidence type="ECO:0000256" key="4">
    <source>
        <dbReference type="ARBA" id="ARBA00022679"/>
    </source>
</evidence>
<dbReference type="GO" id="GO:0016410">
    <property type="term" value="F:N-acyltransferase activity"/>
    <property type="evidence" value="ECO:0007669"/>
    <property type="project" value="UniProtKB-UniRule"/>
</dbReference>
<dbReference type="NCBIfam" id="TIGR00546">
    <property type="entry name" value="lnt"/>
    <property type="match status" value="1"/>
</dbReference>
<dbReference type="HAMAP" id="MF_01148">
    <property type="entry name" value="Lnt"/>
    <property type="match status" value="1"/>
</dbReference>
<evidence type="ECO:0000256" key="6">
    <source>
        <dbReference type="ARBA" id="ARBA00022989"/>
    </source>
</evidence>
<dbReference type="GO" id="GO:0042158">
    <property type="term" value="P:lipoprotein biosynthetic process"/>
    <property type="evidence" value="ECO:0007669"/>
    <property type="project" value="UniProtKB-UniRule"/>
</dbReference>
<comment type="pathway">
    <text evidence="9">Protein modification; lipoprotein biosynthesis (N-acyl transfer).</text>
</comment>
<evidence type="ECO:0000313" key="11">
    <source>
        <dbReference type="EMBL" id="RKQ68710.1"/>
    </source>
</evidence>
<dbReference type="OrthoDB" id="9804277at2"/>
<dbReference type="Proteomes" id="UP000277424">
    <property type="component" value="Unassembled WGS sequence"/>
</dbReference>
<dbReference type="CDD" id="cd07571">
    <property type="entry name" value="ALP_N-acyl_transferase"/>
    <property type="match status" value="1"/>
</dbReference>
<feature type="transmembrane region" description="Helical" evidence="9">
    <location>
        <begin position="101"/>
        <end position="125"/>
    </location>
</feature>
<feature type="transmembrane region" description="Helical" evidence="9">
    <location>
        <begin position="498"/>
        <end position="517"/>
    </location>
</feature>
<dbReference type="EMBL" id="RBIG01000003">
    <property type="protein sequence ID" value="RKQ68710.1"/>
    <property type="molecule type" value="Genomic_DNA"/>
</dbReference>
<name>A0A420WCQ2_9PROT</name>
<dbReference type="GO" id="GO:0005886">
    <property type="term" value="C:plasma membrane"/>
    <property type="evidence" value="ECO:0007669"/>
    <property type="project" value="UniProtKB-SubCell"/>
</dbReference>
<dbReference type="SUPFAM" id="SSF56317">
    <property type="entry name" value="Carbon-nitrogen hydrolase"/>
    <property type="match status" value="1"/>
</dbReference>
<evidence type="ECO:0000256" key="7">
    <source>
        <dbReference type="ARBA" id="ARBA00023136"/>
    </source>
</evidence>
<dbReference type="InterPro" id="IPR003010">
    <property type="entry name" value="C-N_Hydrolase"/>
</dbReference>
<accession>A0A420WCQ2</accession>
<evidence type="ECO:0000256" key="1">
    <source>
        <dbReference type="ARBA" id="ARBA00004651"/>
    </source>
</evidence>
<keyword evidence="8 9" id="KW-0012">Acyltransferase</keyword>
<comment type="catalytic activity">
    <reaction evidence="9">
        <text>N-terminal S-1,2-diacyl-sn-glyceryl-L-cysteinyl-[lipoprotein] + a glycerophospholipid = N-acyl-S-1,2-diacyl-sn-glyceryl-L-cysteinyl-[lipoprotein] + a 2-acyl-sn-glycero-3-phospholipid + H(+)</text>
        <dbReference type="Rhea" id="RHEA:48228"/>
        <dbReference type="Rhea" id="RHEA-COMP:14681"/>
        <dbReference type="Rhea" id="RHEA-COMP:14684"/>
        <dbReference type="ChEBI" id="CHEBI:15378"/>
        <dbReference type="ChEBI" id="CHEBI:136912"/>
        <dbReference type="ChEBI" id="CHEBI:140656"/>
        <dbReference type="ChEBI" id="CHEBI:140657"/>
        <dbReference type="ChEBI" id="CHEBI:140660"/>
        <dbReference type="EC" id="2.3.1.269"/>
    </reaction>
</comment>
<dbReference type="PANTHER" id="PTHR38686:SF1">
    <property type="entry name" value="APOLIPOPROTEIN N-ACYLTRANSFERASE"/>
    <property type="match status" value="1"/>
</dbReference>
<keyword evidence="7 9" id="KW-0472">Membrane</keyword>
<gene>
    <name evidence="9" type="primary">lnt</name>
    <name evidence="11" type="ORF">BCL74_3192</name>
</gene>
<reference evidence="11 12" key="1">
    <citation type="submission" date="2018-10" db="EMBL/GenBank/DDBJ databases">
        <title>Comparative analysis of microorganisms from saline springs in Andes Mountain Range, Colombia.</title>
        <authorList>
            <person name="Rubin E."/>
        </authorList>
    </citation>
    <scope>NUCLEOTIDE SEQUENCE [LARGE SCALE GENOMIC DNA]</scope>
    <source>
        <strain evidence="11 12">USBA 36</strain>
    </source>
</reference>
<evidence type="ECO:0000259" key="10">
    <source>
        <dbReference type="PROSITE" id="PS50263"/>
    </source>
</evidence>
<comment type="similarity">
    <text evidence="2 9">Belongs to the CN hydrolase family. Apolipoprotein N-acyltransferase subfamily.</text>
</comment>
<feature type="transmembrane region" description="Helical" evidence="9">
    <location>
        <begin position="30"/>
        <end position="57"/>
    </location>
</feature>
<protein>
    <recommendedName>
        <fullName evidence="9">Apolipoprotein N-acyltransferase</fullName>
        <shortName evidence="9">ALP N-acyltransferase</shortName>
        <ecNumber evidence="9">2.3.1.269</ecNumber>
    </recommendedName>
</protein>
<dbReference type="Pfam" id="PF00795">
    <property type="entry name" value="CN_hydrolase"/>
    <property type="match status" value="1"/>
</dbReference>
<comment type="function">
    <text evidence="9">Catalyzes the phospholipid dependent N-acylation of the N-terminal cysteine of apolipoprotein, the last step in lipoprotein maturation.</text>
</comment>
<keyword evidence="11" id="KW-0449">Lipoprotein</keyword>
<feature type="domain" description="CN hydrolase" evidence="10">
    <location>
        <begin position="242"/>
        <end position="485"/>
    </location>
</feature>
<dbReference type="InterPro" id="IPR004563">
    <property type="entry name" value="Apolipo_AcylTrfase"/>
</dbReference>
<feature type="transmembrane region" description="Helical" evidence="9">
    <location>
        <begin position="69"/>
        <end position="89"/>
    </location>
</feature>
<evidence type="ECO:0000313" key="12">
    <source>
        <dbReference type="Proteomes" id="UP000277424"/>
    </source>
</evidence>
<dbReference type="InterPro" id="IPR045378">
    <property type="entry name" value="LNT_N"/>
</dbReference>
<keyword evidence="6 9" id="KW-1133">Transmembrane helix</keyword>
<organism evidence="11 12">
    <name type="scientific">Oceanibaculum indicum</name>
    <dbReference type="NCBI Taxonomy" id="526216"/>
    <lineage>
        <taxon>Bacteria</taxon>
        <taxon>Pseudomonadati</taxon>
        <taxon>Pseudomonadota</taxon>
        <taxon>Alphaproteobacteria</taxon>
        <taxon>Rhodospirillales</taxon>
        <taxon>Oceanibaculaceae</taxon>
        <taxon>Oceanibaculum</taxon>
    </lineage>
</organism>
<keyword evidence="4 9" id="KW-0808">Transferase</keyword>
<keyword evidence="5 9" id="KW-0812">Transmembrane</keyword>
<dbReference type="PROSITE" id="PS50263">
    <property type="entry name" value="CN_HYDROLASE"/>
    <property type="match status" value="1"/>
</dbReference>
<feature type="transmembrane region" description="Helical" evidence="9">
    <location>
        <begin position="204"/>
        <end position="223"/>
    </location>
</feature>
<feature type="transmembrane region" description="Helical" evidence="9">
    <location>
        <begin position="132"/>
        <end position="151"/>
    </location>
</feature>
<evidence type="ECO:0000256" key="3">
    <source>
        <dbReference type="ARBA" id="ARBA00022475"/>
    </source>
</evidence>
<dbReference type="InterPro" id="IPR036526">
    <property type="entry name" value="C-N_Hydrolase_sf"/>
</dbReference>
<evidence type="ECO:0000256" key="2">
    <source>
        <dbReference type="ARBA" id="ARBA00010065"/>
    </source>
</evidence>
<dbReference type="UniPathway" id="UPA00666"/>
<dbReference type="EC" id="2.3.1.269" evidence="9"/>